<organism evidence="5 6">
    <name type="scientific">Geodermatophilus obscurus</name>
    <dbReference type="NCBI Taxonomy" id="1861"/>
    <lineage>
        <taxon>Bacteria</taxon>
        <taxon>Bacillati</taxon>
        <taxon>Actinomycetota</taxon>
        <taxon>Actinomycetes</taxon>
        <taxon>Geodermatophilales</taxon>
        <taxon>Geodermatophilaceae</taxon>
        <taxon>Geodermatophilus</taxon>
    </lineage>
</organism>
<dbReference type="PROSITE" id="PS00211">
    <property type="entry name" value="ABC_TRANSPORTER_1"/>
    <property type="match status" value="2"/>
</dbReference>
<dbReference type="AlphaFoldDB" id="A0A1I5EIM2"/>
<dbReference type="InterPro" id="IPR027417">
    <property type="entry name" value="P-loop_NTPase"/>
</dbReference>
<evidence type="ECO:0000256" key="3">
    <source>
        <dbReference type="SAM" id="Coils"/>
    </source>
</evidence>
<keyword evidence="1" id="KW-0547">Nucleotide-binding</keyword>
<dbReference type="PROSITE" id="PS50893">
    <property type="entry name" value="ABC_TRANSPORTER_2"/>
    <property type="match status" value="2"/>
</dbReference>
<dbReference type="PANTHER" id="PTHR42855:SF1">
    <property type="entry name" value="ABC TRANSPORTER DOMAIN-CONTAINING PROTEIN"/>
    <property type="match status" value="1"/>
</dbReference>
<dbReference type="InterPro" id="IPR051309">
    <property type="entry name" value="ABCF_ATPase"/>
</dbReference>
<dbReference type="EMBL" id="FOWE01000003">
    <property type="protein sequence ID" value="SFO11354.1"/>
    <property type="molecule type" value="Genomic_DNA"/>
</dbReference>
<dbReference type="SMART" id="SM00382">
    <property type="entry name" value="AAA"/>
    <property type="match status" value="2"/>
</dbReference>
<dbReference type="RefSeq" id="WP_075012861.1">
    <property type="nucleotide sequence ID" value="NZ_FOWE01000003.1"/>
</dbReference>
<reference evidence="6" key="1">
    <citation type="submission" date="2016-10" db="EMBL/GenBank/DDBJ databases">
        <authorList>
            <person name="Varghese N."/>
            <person name="Submissions S."/>
        </authorList>
    </citation>
    <scope>NUCLEOTIDE SEQUENCE [LARGE SCALE GENOMIC DNA]</scope>
    <source>
        <strain evidence="6">DSM 43161</strain>
    </source>
</reference>
<sequence length="602" mass="64647">MSAPLNLLNLERVSKAHGTTVLLDDVSLGVASGERIGVVGRNGSGKSTLLGVLTGREEPDSGRVTQRGDLAVGVLDQSGTLPPGATVRDVVLPSSVFAAEHEWAADPAVRSVLSGLELDRLGLDSPVGPMSGGERRRVALAAQLIRPLDLLVLDEPTNHLDVEGVAWLADFVRSRVGALVVVTHDRWFLDEVCTQTWEVADGAVHAYEGGYAAYTLARAERARVAAATEERRLNLVRKELAWLRRGPPARTSKPRFRIEAAEALIADEPPPRETMALKGFAARRLGRTVYDVEDVDYSVPADDGPRPLFRDLTWHVGPGDRVGVVGVNGAGKTSLLRLLVGETEPDRGTVVRGQTVAPAYLSQHVTELPARLRVLEAVQEIARIARIGGQEISASSLAERFGFPASRQWTPVGDLSGGERRRLQLLRLLMAEPNVLLLDEPTNDLDIDTLTQLEDLLDSFPGTVLVVSHDRYFVDRVCDSVVALMGDGSLAALPGGVEEYLQRRAAGEAPLSSAATGAAPAATPVPAGPSAAEVRAARKEAARLERRLEKLTADEERLHADLAAAATDHTRVLALDARLRELLAEKEQVETDWLAAAELAEG</sequence>
<keyword evidence="6" id="KW-1185">Reference proteome</keyword>
<feature type="domain" description="ABC transporter" evidence="4">
    <location>
        <begin position="8"/>
        <end position="226"/>
    </location>
</feature>
<keyword evidence="3" id="KW-0175">Coiled coil</keyword>
<gene>
    <name evidence="5" type="ORF">SAMN05660359_01484</name>
</gene>
<feature type="coiled-coil region" evidence="3">
    <location>
        <begin position="534"/>
        <end position="592"/>
    </location>
</feature>
<dbReference type="Proteomes" id="UP000183642">
    <property type="component" value="Unassembled WGS sequence"/>
</dbReference>
<dbReference type="InterPro" id="IPR017871">
    <property type="entry name" value="ABC_transporter-like_CS"/>
</dbReference>
<evidence type="ECO:0000256" key="1">
    <source>
        <dbReference type="ARBA" id="ARBA00022741"/>
    </source>
</evidence>
<dbReference type="Pfam" id="PF00005">
    <property type="entry name" value="ABC_tran"/>
    <property type="match status" value="2"/>
</dbReference>
<dbReference type="SUPFAM" id="SSF52540">
    <property type="entry name" value="P-loop containing nucleoside triphosphate hydrolases"/>
    <property type="match status" value="2"/>
</dbReference>
<dbReference type="InterPro" id="IPR003593">
    <property type="entry name" value="AAA+_ATPase"/>
</dbReference>
<dbReference type="OrthoDB" id="3169603at2"/>
<evidence type="ECO:0000313" key="6">
    <source>
        <dbReference type="Proteomes" id="UP000183642"/>
    </source>
</evidence>
<evidence type="ECO:0000313" key="5">
    <source>
        <dbReference type="EMBL" id="SFO11354.1"/>
    </source>
</evidence>
<evidence type="ECO:0000259" key="4">
    <source>
        <dbReference type="PROSITE" id="PS50893"/>
    </source>
</evidence>
<dbReference type="GO" id="GO:0016887">
    <property type="term" value="F:ATP hydrolysis activity"/>
    <property type="evidence" value="ECO:0007669"/>
    <property type="project" value="InterPro"/>
</dbReference>
<dbReference type="Gene3D" id="3.40.50.300">
    <property type="entry name" value="P-loop containing nucleotide triphosphate hydrolases"/>
    <property type="match status" value="2"/>
</dbReference>
<feature type="domain" description="ABC transporter" evidence="4">
    <location>
        <begin position="290"/>
        <end position="519"/>
    </location>
</feature>
<dbReference type="GO" id="GO:0005524">
    <property type="term" value="F:ATP binding"/>
    <property type="evidence" value="ECO:0007669"/>
    <property type="project" value="UniProtKB-KW"/>
</dbReference>
<dbReference type="PANTHER" id="PTHR42855">
    <property type="entry name" value="ABC TRANSPORTER ATP-BINDING SUBUNIT"/>
    <property type="match status" value="1"/>
</dbReference>
<name>A0A1I5EIM2_9ACTN</name>
<keyword evidence="2 5" id="KW-0067">ATP-binding</keyword>
<dbReference type="CDD" id="cd03221">
    <property type="entry name" value="ABCF_EF-3"/>
    <property type="match status" value="1"/>
</dbReference>
<dbReference type="InterPro" id="IPR003439">
    <property type="entry name" value="ABC_transporter-like_ATP-bd"/>
</dbReference>
<protein>
    <submittedName>
        <fullName evidence="5">ATP-binding cassette, subfamily F, uup</fullName>
    </submittedName>
</protein>
<proteinExistence type="predicted"/>
<evidence type="ECO:0000256" key="2">
    <source>
        <dbReference type="ARBA" id="ARBA00022840"/>
    </source>
</evidence>
<accession>A0A1I5EIM2</accession>